<dbReference type="AlphaFoldDB" id="A0A223CYW9"/>
<dbReference type="EMBL" id="CP022657">
    <property type="protein sequence ID" value="ASS74542.1"/>
    <property type="molecule type" value="Genomic_DNA"/>
</dbReference>
<dbReference type="KEGG" id="tab:CIG75_05705"/>
<dbReference type="RefSeq" id="WP_094235794.1">
    <property type="nucleotide sequence ID" value="NZ_CP022657.1"/>
</dbReference>
<proteinExistence type="predicted"/>
<sequence length="137" mass="15576">MLQQDRDHLQERYRDDRLIALALDKNRIWVHWAEGPAVETIALRQFPSDWKAAPRRLRICDGSKVARMTTCSADYGTAFLEVLMPGAQVRVEYGIELSGAFLPLYETQLRMPGATGRAASRAERPDCISSYSIYRVT</sequence>
<reference evidence="1 2" key="1">
    <citation type="journal article" date="2015" name="Int. J. Syst. Evol. Microbiol.">
        <title>Tumebacillus algifaecis sp. nov., isolated from decomposing algal scum.</title>
        <authorList>
            <person name="Wu Y.F."/>
            <person name="Zhang B."/>
            <person name="Xing P."/>
            <person name="Wu Q.L."/>
            <person name="Liu S.J."/>
        </authorList>
    </citation>
    <scope>NUCLEOTIDE SEQUENCE [LARGE SCALE GENOMIC DNA]</scope>
    <source>
        <strain evidence="1 2">THMBR28</strain>
    </source>
</reference>
<organism evidence="1 2">
    <name type="scientific">Tumebacillus algifaecis</name>
    <dbReference type="NCBI Taxonomy" id="1214604"/>
    <lineage>
        <taxon>Bacteria</taxon>
        <taxon>Bacillati</taxon>
        <taxon>Bacillota</taxon>
        <taxon>Bacilli</taxon>
        <taxon>Bacillales</taxon>
        <taxon>Alicyclobacillaceae</taxon>
        <taxon>Tumebacillus</taxon>
    </lineage>
</organism>
<accession>A0A223CYW9</accession>
<evidence type="ECO:0000313" key="2">
    <source>
        <dbReference type="Proteomes" id="UP000214688"/>
    </source>
</evidence>
<keyword evidence="2" id="KW-1185">Reference proteome</keyword>
<dbReference type="Proteomes" id="UP000214688">
    <property type="component" value="Chromosome"/>
</dbReference>
<evidence type="ECO:0000313" key="1">
    <source>
        <dbReference type="EMBL" id="ASS74542.1"/>
    </source>
</evidence>
<gene>
    <name evidence="1" type="ORF">CIG75_05705</name>
</gene>
<dbReference type="OrthoDB" id="9770306at2"/>
<protein>
    <submittedName>
        <fullName evidence="1">Uncharacterized protein</fullName>
    </submittedName>
</protein>
<name>A0A223CYW9_9BACL</name>